<evidence type="ECO:0000259" key="1">
    <source>
        <dbReference type="Pfam" id="PF00723"/>
    </source>
</evidence>
<evidence type="ECO:0000313" key="4">
    <source>
        <dbReference type="Proteomes" id="UP000178092"/>
    </source>
</evidence>
<evidence type="ECO:0000313" key="3">
    <source>
        <dbReference type="EMBL" id="OHA67506.1"/>
    </source>
</evidence>
<name>A0A1G2R3V5_9BACT</name>
<protein>
    <submittedName>
        <fullName evidence="3">Uncharacterized protein</fullName>
    </submittedName>
</protein>
<proteinExistence type="predicted"/>
<feature type="domain" description="GH15-like" evidence="1">
    <location>
        <begin position="238"/>
        <end position="606"/>
    </location>
</feature>
<dbReference type="InterPro" id="IPR011613">
    <property type="entry name" value="GH15-like"/>
</dbReference>
<sequence>MYKPIRDYAIIGNRRSAVLVAKNGSIDWAPAPYLDSASVFAAVLDDAKGGFWGIRPEGEFTSTQQYIRETNVLVTTFETKEGTVDLVDCMPIRLSGDSMTMAQLLPESEEIFEIYRKISCAKGSCRMKVIFYPKFDYARGETKLRIAEHSIVAQKEQMEGILISKATYEIDSADRAIAFLDLKEGETHYFAFRFNTLEIPSKEDGYYENAIEQTKEFWKEWINRCDLEVCAVEYPWHETVMRSSLILKLLFLEPPGSVAAAATTSFPEEIGNGRNWDYRFSWIRDSAFTLQALFWLGHIKEADAYVKWLVSVCRKAEGHHPERLQTMYGLRGQTKLTEFTLDHLEGYQKSPPVRVGNAAYNQDQWDIYGGMLNMMWRLCKTRPDYVITPELWDELCIFANYVGKIWRQPDEGLWEVRGGKRHFTHSKVMCWVALDRAIKLAEMKSLKAPLEQWKQECDAVHKEVMKKAWNEKRQAFTQSFDREELDTAALLMPVLGFIDGEDPKMKATIQRIEQELSMGDGLFLRYTNAPDDGMSSGREGGFLLCSFWMVDALIFAREHEKAKKLFETLLGYANHVGLFSEEIDPVTKEFLGNFPQAYTHIGLINSAFYLSFDPDTLKKIAS</sequence>
<dbReference type="PANTHER" id="PTHR31616:SF0">
    <property type="entry name" value="GLUCAN 1,4-ALPHA-GLUCOSIDASE"/>
    <property type="match status" value="1"/>
</dbReference>
<accession>A0A1G2R3V5</accession>
<dbReference type="Proteomes" id="UP000178092">
    <property type="component" value="Unassembled WGS sequence"/>
</dbReference>
<dbReference type="Gene3D" id="1.50.10.10">
    <property type="match status" value="1"/>
</dbReference>
<reference evidence="3 4" key="1">
    <citation type="journal article" date="2016" name="Nat. Commun.">
        <title>Thousands of microbial genomes shed light on interconnected biogeochemical processes in an aquifer system.</title>
        <authorList>
            <person name="Anantharaman K."/>
            <person name="Brown C.T."/>
            <person name="Hug L.A."/>
            <person name="Sharon I."/>
            <person name="Castelle C.J."/>
            <person name="Probst A.J."/>
            <person name="Thomas B.C."/>
            <person name="Singh A."/>
            <person name="Wilkins M.J."/>
            <person name="Karaoz U."/>
            <person name="Brodie E.L."/>
            <person name="Williams K.H."/>
            <person name="Hubbard S.S."/>
            <person name="Banfield J.F."/>
        </authorList>
    </citation>
    <scope>NUCLEOTIDE SEQUENCE [LARGE SCALE GENOMIC DNA]</scope>
</reference>
<gene>
    <name evidence="3" type="ORF">A3C04_00310</name>
</gene>
<feature type="domain" description="Trehalase-like N-terminal" evidence="2">
    <location>
        <begin position="4"/>
        <end position="171"/>
    </location>
</feature>
<evidence type="ECO:0000259" key="2">
    <source>
        <dbReference type="Pfam" id="PF19291"/>
    </source>
</evidence>
<dbReference type="GO" id="GO:0004553">
    <property type="term" value="F:hydrolase activity, hydrolyzing O-glycosyl compounds"/>
    <property type="evidence" value="ECO:0007669"/>
    <property type="project" value="UniProtKB-ARBA"/>
</dbReference>
<comment type="caution">
    <text evidence="3">The sequence shown here is derived from an EMBL/GenBank/DDBJ whole genome shotgun (WGS) entry which is preliminary data.</text>
</comment>
<organism evidence="3 4">
    <name type="scientific">Candidatus Wildermuthbacteria bacterium RIFCSPHIGHO2_02_FULL_45_25</name>
    <dbReference type="NCBI Taxonomy" id="1802450"/>
    <lineage>
        <taxon>Bacteria</taxon>
        <taxon>Candidatus Wildermuthiibacteriota</taxon>
    </lineage>
</organism>
<dbReference type="Pfam" id="PF19291">
    <property type="entry name" value="TREH_N"/>
    <property type="match status" value="1"/>
</dbReference>
<dbReference type="InterPro" id="IPR008928">
    <property type="entry name" value="6-hairpin_glycosidase_sf"/>
</dbReference>
<dbReference type="EMBL" id="MHTV01000009">
    <property type="protein sequence ID" value="OHA67506.1"/>
    <property type="molecule type" value="Genomic_DNA"/>
</dbReference>
<dbReference type="GO" id="GO:0005975">
    <property type="term" value="P:carbohydrate metabolic process"/>
    <property type="evidence" value="ECO:0007669"/>
    <property type="project" value="InterPro"/>
</dbReference>
<dbReference type="PANTHER" id="PTHR31616">
    <property type="entry name" value="TREHALASE"/>
    <property type="match status" value="1"/>
</dbReference>
<dbReference type="InterPro" id="IPR012341">
    <property type="entry name" value="6hp_glycosidase-like_sf"/>
</dbReference>
<dbReference type="Pfam" id="PF00723">
    <property type="entry name" value="Glyco_hydro_15"/>
    <property type="match status" value="1"/>
</dbReference>
<dbReference type="InterPro" id="IPR045582">
    <property type="entry name" value="Trehalase-like_N"/>
</dbReference>
<dbReference type="AlphaFoldDB" id="A0A1G2R3V5"/>
<dbReference type="SUPFAM" id="SSF48208">
    <property type="entry name" value="Six-hairpin glycosidases"/>
    <property type="match status" value="1"/>
</dbReference>